<evidence type="ECO:0000256" key="6">
    <source>
        <dbReference type="PIRNR" id="PIRNR039090"/>
    </source>
</evidence>
<dbReference type="PANTHER" id="PTHR34773:SF1">
    <property type="entry name" value="FLAGELLAR SECRETION CHAPERONE FLIS"/>
    <property type="match status" value="1"/>
</dbReference>
<dbReference type="CDD" id="cd16098">
    <property type="entry name" value="FliS"/>
    <property type="match status" value="1"/>
</dbReference>
<evidence type="ECO:0000256" key="5">
    <source>
        <dbReference type="ARBA" id="ARBA00023186"/>
    </source>
</evidence>
<keyword evidence="7" id="KW-0966">Cell projection</keyword>
<evidence type="ECO:0000256" key="4">
    <source>
        <dbReference type="ARBA" id="ARBA00022795"/>
    </source>
</evidence>
<dbReference type="PANTHER" id="PTHR34773">
    <property type="entry name" value="FLAGELLAR SECRETION CHAPERONE FLIS"/>
    <property type="match status" value="1"/>
</dbReference>
<dbReference type="EMBL" id="JAPMLT010000002">
    <property type="protein sequence ID" value="MCX7569461.1"/>
    <property type="molecule type" value="Genomic_DNA"/>
</dbReference>
<dbReference type="PIRSF" id="PIRSF039090">
    <property type="entry name" value="Flis"/>
    <property type="match status" value="1"/>
</dbReference>
<comment type="caution">
    <text evidence="7">The sequence shown here is derived from an EMBL/GenBank/DDBJ whole genome shotgun (WGS) entry which is preliminary data.</text>
</comment>
<evidence type="ECO:0000313" key="7">
    <source>
        <dbReference type="EMBL" id="MCX7569461.1"/>
    </source>
</evidence>
<evidence type="ECO:0000256" key="1">
    <source>
        <dbReference type="ARBA" id="ARBA00004514"/>
    </source>
</evidence>
<comment type="subcellular location">
    <subcellularLocation>
        <location evidence="1 6">Cytoplasm</location>
        <location evidence="1 6">Cytosol</location>
    </subcellularLocation>
</comment>
<keyword evidence="4 6" id="KW-1005">Bacterial flagellum biogenesis</keyword>
<keyword evidence="5" id="KW-0143">Chaperone</keyword>
<keyword evidence="8" id="KW-1185">Reference proteome</keyword>
<dbReference type="InterPro" id="IPR003713">
    <property type="entry name" value="FliS"/>
</dbReference>
<evidence type="ECO:0000313" key="8">
    <source>
        <dbReference type="Proteomes" id="UP001208017"/>
    </source>
</evidence>
<name>A0ABT3WXV3_9BACL</name>
<gene>
    <name evidence="7" type="primary">fliS</name>
    <name evidence="7" type="ORF">OS242_05765</name>
</gene>
<dbReference type="Pfam" id="PF02561">
    <property type="entry name" value="FliS"/>
    <property type="match status" value="1"/>
</dbReference>
<organism evidence="7 8">
    <name type="scientific">Tumebacillus lacus</name>
    <dbReference type="NCBI Taxonomy" id="2995335"/>
    <lineage>
        <taxon>Bacteria</taxon>
        <taxon>Bacillati</taxon>
        <taxon>Bacillota</taxon>
        <taxon>Bacilli</taxon>
        <taxon>Bacillales</taxon>
        <taxon>Alicyclobacillaceae</taxon>
        <taxon>Tumebacillus</taxon>
    </lineage>
</organism>
<comment type="similarity">
    <text evidence="2 6">Belongs to the FliS family.</text>
</comment>
<evidence type="ECO:0000256" key="3">
    <source>
        <dbReference type="ARBA" id="ARBA00022490"/>
    </source>
</evidence>
<protein>
    <recommendedName>
        <fullName evidence="6">Flagellar secretion chaperone FliS</fullName>
    </recommendedName>
</protein>
<dbReference type="Gene3D" id="1.20.120.340">
    <property type="entry name" value="Flagellar protein FliS"/>
    <property type="match status" value="1"/>
</dbReference>
<keyword evidence="7" id="KW-0969">Cilium</keyword>
<keyword evidence="3 6" id="KW-0963">Cytoplasm</keyword>
<dbReference type="InterPro" id="IPR036584">
    <property type="entry name" value="FliS_sf"/>
</dbReference>
<dbReference type="Proteomes" id="UP001208017">
    <property type="component" value="Unassembled WGS sequence"/>
</dbReference>
<dbReference type="NCBIfam" id="TIGR00208">
    <property type="entry name" value="fliS"/>
    <property type="match status" value="1"/>
</dbReference>
<accession>A0ABT3WXV3</accession>
<dbReference type="SUPFAM" id="SSF101116">
    <property type="entry name" value="Flagellar export chaperone FliS"/>
    <property type="match status" value="1"/>
</dbReference>
<sequence length="129" mass="14807">MINNPYQTYHNTQAMTASPGELTLMLYNGVIRFLKQTKQAMEQENLTEMQTNMRRSQDIIHELMATLNPDIEMSANLFSLYEFMTRHLLNAQLKKDPALVQDVIELMEDLRNTWSEAIKATRGQAAAGN</sequence>
<evidence type="ECO:0000256" key="2">
    <source>
        <dbReference type="ARBA" id="ARBA00008787"/>
    </source>
</evidence>
<keyword evidence="7" id="KW-0282">Flagellum</keyword>
<reference evidence="7 8" key="1">
    <citation type="submission" date="2022-11" db="EMBL/GenBank/DDBJ databases">
        <title>Study of microbial diversity in lake waters.</title>
        <authorList>
            <person name="Zhang J."/>
        </authorList>
    </citation>
    <scope>NUCLEOTIDE SEQUENCE [LARGE SCALE GENOMIC DNA]</scope>
    <source>
        <strain evidence="7 8">DT12</strain>
    </source>
</reference>
<dbReference type="RefSeq" id="WP_267150703.1">
    <property type="nucleotide sequence ID" value="NZ_JAPMLT010000002.1"/>
</dbReference>
<proteinExistence type="inferred from homology"/>